<sequence>MTAAATSSTLTLDGRSEIETYLNETKSFKVSSSLSTPSKSYDKIIVATGTGTARRAMWKIPSRHASINDLLRKLFKRCRTKDLKLSLDDDWISPIMGGNAYLQFLNLNSLEVGFAEDHEYDPMSMTTTLALVLSNNDLTNLTLRNFSKSASNRPSHYENCTVPNLLQHSSLTHLTLRNADITELSDAQHLSTTSKIKFLDIGTFSGGAKPETYPKAVGKLVEAVSSTLEELSLDVCPQIRSSHKPFVQLRTLRLGPAIPVTDVTGILQAFTTDGKSDLHELEIRCAKDSEGDLISALKAIKSETFPSIRKITLRLQKGDDETVQEISKEGGDAGGVWDSFMGSS</sequence>
<evidence type="ECO:0000313" key="1">
    <source>
        <dbReference type="EMBL" id="KAJ3485466.1"/>
    </source>
</evidence>
<dbReference type="AlphaFoldDB" id="A0AAD5V3P6"/>
<evidence type="ECO:0000313" key="2">
    <source>
        <dbReference type="Proteomes" id="UP001212997"/>
    </source>
</evidence>
<reference evidence="1" key="1">
    <citation type="submission" date="2022-07" db="EMBL/GenBank/DDBJ databases">
        <title>Genome Sequence of Physisporinus lineatus.</title>
        <authorList>
            <person name="Buettner E."/>
        </authorList>
    </citation>
    <scope>NUCLEOTIDE SEQUENCE</scope>
    <source>
        <strain evidence="1">VT162</strain>
    </source>
</reference>
<dbReference type="InterPro" id="IPR032675">
    <property type="entry name" value="LRR_dom_sf"/>
</dbReference>
<dbReference type="SUPFAM" id="SSF52047">
    <property type="entry name" value="RNI-like"/>
    <property type="match status" value="1"/>
</dbReference>
<dbReference type="Proteomes" id="UP001212997">
    <property type="component" value="Unassembled WGS sequence"/>
</dbReference>
<organism evidence="1 2">
    <name type="scientific">Meripilus lineatus</name>
    <dbReference type="NCBI Taxonomy" id="2056292"/>
    <lineage>
        <taxon>Eukaryota</taxon>
        <taxon>Fungi</taxon>
        <taxon>Dikarya</taxon>
        <taxon>Basidiomycota</taxon>
        <taxon>Agaricomycotina</taxon>
        <taxon>Agaricomycetes</taxon>
        <taxon>Polyporales</taxon>
        <taxon>Meripilaceae</taxon>
        <taxon>Meripilus</taxon>
    </lineage>
</organism>
<accession>A0AAD5V3P6</accession>
<comment type="caution">
    <text evidence="1">The sequence shown here is derived from an EMBL/GenBank/DDBJ whole genome shotgun (WGS) entry which is preliminary data.</text>
</comment>
<dbReference type="EMBL" id="JANAWD010000152">
    <property type="protein sequence ID" value="KAJ3485466.1"/>
    <property type="molecule type" value="Genomic_DNA"/>
</dbReference>
<protein>
    <submittedName>
        <fullName evidence="1">Uncharacterized protein</fullName>
    </submittedName>
</protein>
<dbReference type="Gene3D" id="3.80.10.10">
    <property type="entry name" value="Ribonuclease Inhibitor"/>
    <property type="match status" value="1"/>
</dbReference>
<proteinExistence type="predicted"/>
<gene>
    <name evidence="1" type="ORF">NLI96_g4938</name>
</gene>
<keyword evidence="2" id="KW-1185">Reference proteome</keyword>
<name>A0AAD5V3P6_9APHY</name>